<evidence type="ECO:0000313" key="2">
    <source>
        <dbReference type="Proteomes" id="UP000481360"/>
    </source>
</evidence>
<dbReference type="Proteomes" id="UP000481360">
    <property type="component" value="Unassembled WGS sequence"/>
</dbReference>
<comment type="caution">
    <text evidence="1">The sequence shown here is derived from an EMBL/GenBank/DDBJ whole genome shotgun (WGS) entry which is preliminary data.</text>
</comment>
<dbReference type="AlphaFoldDB" id="A0A7C9VWY4"/>
<organism evidence="1 2">
    <name type="scientific">Lentzea alba</name>
    <dbReference type="NCBI Taxonomy" id="2714351"/>
    <lineage>
        <taxon>Bacteria</taxon>
        <taxon>Bacillati</taxon>
        <taxon>Actinomycetota</taxon>
        <taxon>Actinomycetes</taxon>
        <taxon>Pseudonocardiales</taxon>
        <taxon>Pseudonocardiaceae</taxon>
        <taxon>Lentzea</taxon>
    </lineage>
</organism>
<evidence type="ECO:0000313" key="1">
    <source>
        <dbReference type="EMBL" id="NGY59100.1"/>
    </source>
</evidence>
<protein>
    <recommendedName>
        <fullName evidence="3">PknH-like extracellular domain-containing protein</fullName>
    </recommendedName>
</protein>
<keyword evidence="2" id="KW-1185">Reference proteome</keyword>
<name>A0A7C9VWY4_9PSEU</name>
<evidence type="ECO:0008006" key="3">
    <source>
        <dbReference type="Google" id="ProtNLM"/>
    </source>
</evidence>
<proteinExistence type="predicted"/>
<reference evidence="1 2" key="1">
    <citation type="submission" date="2020-03" db="EMBL/GenBank/DDBJ databases">
        <title>Isolation and identification of active actinomycetes.</title>
        <authorList>
            <person name="Sun X."/>
        </authorList>
    </citation>
    <scope>NUCLEOTIDE SEQUENCE [LARGE SCALE GENOMIC DNA]</scope>
    <source>
        <strain evidence="1 2">NEAU-D13</strain>
    </source>
</reference>
<dbReference type="EMBL" id="JAAMPJ010000002">
    <property type="protein sequence ID" value="NGY59100.1"/>
    <property type="molecule type" value="Genomic_DNA"/>
</dbReference>
<accession>A0A7C9VWY4</accession>
<dbReference type="RefSeq" id="WP_166045167.1">
    <property type="nucleotide sequence ID" value="NZ_JAAMPJ010000002.1"/>
</dbReference>
<sequence length="181" mass="19438">MDPKVKAALVAPESFQDIGSEFRLDRPLLTDAIGNTDGYLSDVCLKTRVDTGISTSRRRVWNGSVGIQQDVYGLIGVTSAHVLDTVRAKARSCKTYVLTLNKPERVVKADVELPGLPGVDGSYGVCESMADVSERNWNCTAFISRGALVVSVSITARSEDSARAHLAVVLPRFAAGLQKEG</sequence>
<gene>
    <name evidence="1" type="ORF">G7043_09195</name>
</gene>